<gene>
    <name evidence="1" type="ORF">SMN809_LOCUS75795</name>
</gene>
<name>A0A8S3IJY0_9BILA</name>
<protein>
    <submittedName>
        <fullName evidence="1">Uncharacterized protein</fullName>
    </submittedName>
</protein>
<proteinExistence type="predicted"/>
<reference evidence="1" key="1">
    <citation type="submission" date="2021-02" db="EMBL/GenBank/DDBJ databases">
        <authorList>
            <person name="Nowell W R."/>
        </authorList>
    </citation>
    <scope>NUCLEOTIDE SEQUENCE</scope>
</reference>
<organism evidence="1 2">
    <name type="scientific">Rotaria magnacalcarata</name>
    <dbReference type="NCBI Taxonomy" id="392030"/>
    <lineage>
        <taxon>Eukaryota</taxon>
        <taxon>Metazoa</taxon>
        <taxon>Spiralia</taxon>
        <taxon>Gnathifera</taxon>
        <taxon>Rotifera</taxon>
        <taxon>Eurotatoria</taxon>
        <taxon>Bdelloidea</taxon>
        <taxon>Philodinida</taxon>
        <taxon>Philodinidae</taxon>
        <taxon>Rotaria</taxon>
    </lineage>
</organism>
<comment type="caution">
    <text evidence="1">The sequence shown here is derived from an EMBL/GenBank/DDBJ whole genome shotgun (WGS) entry which is preliminary data.</text>
</comment>
<accession>A0A8S3IJY0</accession>
<dbReference type="Proteomes" id="UP000676336">
    <property type="component" value="Unassembled WGS sequence"/>
</dbReference>
<evidence type="ECO:0000313" key="2">
    <source>
        <dbReference type="Proteomes" id="UP000676336"/>
    </source>
</evidence>
<feature type="non-terminal residue" evidence="1">
    <location>
        <position position="47"/>
    </location>
</feature>
<sequence length="47" mass="5020">MSSSYRIGHHSTSRFVCLETNLGRICVHTALNLIDDSDDAVAAAALS</sequence>
<dbReference type="EMBL" id="CAJOBI010333338">
    <property type="protein sequence ID" value="CAF5202024.1"/>
    <property type="molecule type" value="Genomic_DNA"/>
</dbReference>
<evidence type="ECO:0000313" key="1">
    <source>
        <dbReference type="EMBL" id="CAF5202024.1"/>
    </source>
</evidence>
<dbReference type="AlphaFoldDB" id="A0A8S3IJY0"/>